<evidence type="ECO:0008006" key="3">
    <source>
        <dbReference type="Google" id="ProtNLM"/>
    </source>
</evidence>
<dbReference type="Gene3D" id="3.10.450.50">
    <property type="match status" value="1"/>
</dbReference>
<keyword evidence="2" id="KW-1185">Reference proteome</keyword>
<evidence type="ECO:0000313" key="2">
    <source>
        <dbReference type="Proteomes" id="UP000813018"/>
    </source>
</evidence>
<evidence type="ECO:0000313" key="1">
    <source>
        <dbReference type="EMBL" id="MBW7467040.1"/>
    </source>
</evidence>
<gene>
    <name evidence="1" type="ORF">K0O23_08160</name>
</gene>
<dbReference type="RefSeq" id="WP_219876920.1">
    <property type="nucleotide sequence ID" value="NZ_JAHYXK010000005.1"/>
</dbReference>
<proteinExistence type="predicted"/>
<dbReference type="EMBL" id="JAHYXK010000005">
    <property type="protein sequence ID" value="MBW7467040.1"/>
    <property type="molecule type" value="Genomic_DNA"/>
</dbReference>
<accession>A0ABS7CTE0</accession>
<organism evidence="1 2">
    <name type="scientific">Pontibacter aydingkolensis</name>
    <dbReference type="NCBI Taxonomy" id="1911536"/>
    <lineage>
        <taxon>Bacteria</taxon>
        <taxon>Pseudomonadati</taxon>
        <taxon>Bacteroidota</taxon>
        <taxon>Cytophagia</taxon>
        <taxon>Cytophagales</taxon>
        <taxon>Hymenobacteraceae</taxon>
        <taxon>Pontibacter</taxon>
    </lineage>
</organism>
<dbReference type="Proteomes" id="UP000813018">
    <property type="component" value="Unassembled WGS sequence"/>
</dbReference>
<sequence length="133" mass="15219">MQELDILTQELYSCVCFKKGENPELEKFYTLFHSTGKLINNSGSEPKEFTVEQFIQEVKQKIADGKIEAFQEKEVANKTDVFSKVAQRFSTYEARIDENSSHPVIVGVNCIQFIQANGKWLITSMVWDDESGK</sequence>
<name>A0ABS7CTE0_9BACT</name>
<reference evidence="1 2" key="1">
    <citation type="journal article" date="2016" name="Int. J. Syst. Evol. Microbiol.">
        <title>Pontibacter aydingkolensis sp. nov., isolated from soil of a salt lake.</title>
        <authorList>
            <person name="Osman G."/>
            <person name="Zhang T."/>
            <person name="Lou K."/>
            <person name="Gao Y."/>
            <person name="Chang W."/>
            <person name="Lin Q."/>
            <person name="Yang H.M."/>
            <person name="Huo X.D."/>
            <person name="Wang N."/>
        </authorList>
    </citation>
    <scope>NUCLEOTIDE SEQUENCE [LARGE SCALE GENOMIC DNA]</scope>
    <source>
        <strain evidence="1 2">KACC 19255</strain>
    </source>
</reference>
<protein>
    <recommendedName>
        <fullName evidence="3">Nuclear transport factor 2 family protein</fullName>
    </recommendedName>
</protein>
<comment type="caution">
    <text evidence="1">The sequence shown here is derived from an EMBL/GenBank/DDBJ whole genome shotgun (WGS) entry which is preliminary data.</text>
</comment>